<feature type="compositionally biased region" description="Low complexity" evidence="1">
    <location>
        <begin position="307"/>
        <end position="321"/>
    </location>
</feature>
<dbReference type="Proteomes" id="UP000054937">
    <property type="component" value="Unassembled WGS sequence"/>
</dbReference>
<proteinExistence type="predicted"/>
<sequence>MIDKELNTDDHIEKNLEIEQIKVDPLKYQEIREKPKPILQLEGLYYLNQKELEKNSFNFKYGIFQKSNLKIPQIQAIIQEIFNDTFQTKAIKFNQMIDINSFALKDQFYNDPLVFLFVIECFVENNKNINSNKKQTIYAWTIQPIEFLQGKLQNTEKKLKLPLYIPCDDFYTIFEQKIDTINNDLYLGISFQYYHQQLLQNYEKYTENKIPQIPEFHWKNYDKDKGKTENLQKSKNIQIINQTNQKSNSQILNQSQQQQSIKSSQTKLSQNEEIQIPKNESENQSLSISQIEQSLDYEFEQELKITQQKQNDQEQNQNIKQGNQEQFSDQSFYNQFSSDQN</sequence>
<comment type="caution">
    <text evidence="2">The sequence shown here is derived from an EMBL/GenBank/DDBJ whole genome shotgun (WGS) entry which is preliminary data.</text>
</comment>
<evidence type="ECO:0000313" key="3">
    <source>
        <dbReference type="Proteomes" id="UP000054937"/>
    </source>
</evidence>
<evidence type="ECO:0000256" key="1">
    <source>
        <dbReference type="SAM" id="MobiDB-lite"/>
    </source>
</evidence>
<feature type="region of interest" description="Disordered" evidence="1">
    <location>
        <begin position="262"/>
        <end position="286"/>
    </location>
</feature>
<feature type="region of interest" description="Disordered" evidence="1">
    <location>
        <begin position="307"/>
        <end position="341"/>
    </location>
</feature>
<reference evidence="2 3" key="1">
    <citation type="journal article" date="2015" name="Sci. Rep.">
        <title>Genome of the facultative scuticociliatosis pathogen Pseudocohnilembus persalinus provides insight into its virulence through horizontal gene transfer.</title>
        <authorList>
            <person name="Xiong J."/>
            <person name="Wang G."/>
            <person name="Cheng J."/>
            <person name="Tian M."/>
            <person name="Pan X."/>
            <person name="Warren A."/>
            <person name="Jiang C."/>
            <person name="Yuan D."/>
            <person name="Miao W."/>
        </authorList>
    </citation>
    <scope>NUCLEOTIDE SEQUENCE [LARGE SCALE GENOMIC DNA]</scope>
    <source>
        <strain evidence="2">36N120E</strain>
    </source>
</reference>
<accession>A0A0V0R669</accession>
<keyword evidence="3" id="KW-1185">Reference proteome</keyword>
<protein>
    <submittedName>
        <fullName evidence="2">Uncharacterized protein</fullName>
    </submittedName>
</protein>
<gene>
    <name evidence="2" type="ORF">PPERSA_02589</name>
</gene>
<dbReference type="EMBL" id="LDAU01000044">
    <property type="protein sequence ID" value="KRX09717.1"/>
    <property type="molecule type" value="Genomic_DNA"/>
</dbReference>
<dbReference type="AlphaFoldDB" id="A0A0V0R669"/>
<organism evidence="2 3">
    <name type="scientific">Pseudocohnilembus persalinus</name>
    <name type="common">Ciliate</name>
    <dbReference type="NCBI Taxonomy" id="266149"/>
    <lineage>
        <taxon>Eukaryota</taxon>
        <taxon>Sar</taxon>
        <taxon>Alveolata</taxon>
        <taxon>Ciliophora</taxon>
        <taxon>Intramacronucleata</taxon>
        <taxon>Oligohymenophorea</taxon>
        <taxon>Scuticociliatia</taxon>
        <taxon>Philasterida</taxon>
        <taxon>Pseudocohnilembidae</taxon>
        <taxon>Pseudocohnilembus</taxon>
    </lineage>
</organism>
<dbReference type="InParanoid" id="A0A0V0R669"/>
<feature type="compositionally biased region" description="Polar residues" evidence="1">
    <location>
        <begin position="322"/>
        <end position="341"/>
    </location>
</feature>
<name>A0A0V0R669_PSEPJ</name>
<evidence type="ECO:0000313" key="2">
    <source>
        <dbReference type="EMBL" id="KRX09717.1"/>
    </source>
</evidence>